<gene>
    <name evidence="1" type="ORF">RND71_043418</name>
</gene>
<keyword evidence="2" id="KW-1185">Reference proteome</keyword>
<dbReference type="InterPro" id="IPR005024">
    <property type="entry name" value="Snf7_fam"/>
</dbReference>
<dbReference type="EMBL" id="JAVYJV010000071">
    <property type="protein sequence ID" value="KAK4336968.1"/>
    <property type="molecule type" value="Genomic_DNA"/>
</dbReference>
<organism evidence="1 2">
    <name type="scientific">Anisodus tanguticus</name>
    <dbReference type="NCBI Taxonomy" id="243964"/>
    <lineage>
        <taxon>Eukaryota</taxon>
        <taxon>Viridiplantae</taxon>
        <taxon>Streptophyta</taxon>
        <taxon>Embryophyta</taxon>
        <taxon>Tracheophyta</taxon>
        <taxon>Spermatophyta</taxon>
        <taxon>Magnoliopsida</taxon>
        <taxon>eudicotyledons</taxon>
        <taxon>Gunneridae</taxon>
        <taxon>Pentapetalae</taxon>
        <taxon>asterids</taxon>
        <taxon>lamiids</taxon>
        <taxon>Solanales</taxon>
        <taxon>Solanaceae</taxon>
        <taxon>Solanoideae</taxon>
        <taxon>Hyoscyameae</taxon>
        <taxon>Anisodus</taxon>
    </lineage>
</organism>
<sequence length="134" mass="14590">MSARVAAVASRVQSAIITKRVTSSMANVVKSMDSAMKSMSLEKVSQVMDKFEKQFENLDVHSSVMENTMSSTTTVSIPTNEVDRLMSQVADEAGLELQMDLPAGETSSIATKETNAAVDEQDELTKRLAKLRQS</sequence>
<comment type="caution">
    <text evidence="1">The sequence shown here is derived from an EMBL/GenBank/DDBJ whole genome shotgun (WGS) entry which is preliminary data.</text>
</comment>
<reference evidence="1" key="1">
    <citation type="submission" date="2023-12" db="EMBL/GenBank/DDBJ databases">
        <title>Genome assembly of Anisodus tanguticus.</title>
        <authorList>
            <person name="Wang Y.-J."/>
        </authorList>
    </citation>
    <scope>NUCLEOTIDE SEQUENCE</scope>
    <source>
        <strain evidence="1">KB-2021</strain>
        <tissue evidence="1">Leaf</tissue>
    </source>
</reference>
<evidence type="ECO:0000313" key="2">
    <source>
        <dbReference type="Proteomes" id="UP001291623"/>
    </source>
</evidence>
<dbReference type="Proteomes" id="UP001291623">
    <property type="component" value="Unassembled WGS sequence"/>
</dbReference>
<evidence type="ECO:0000313" key="1">
    <source>
        <dbReference type="EMBL" id="KAK4336968.1"/>
    </source>
</evidence>
<dbReference type="GO" id="GO:0007034">
    <property type="term" value="P:vacuolar transport"/>
    <property type="evidence" value="ECO:0007669"/>
    <property type="project" value="InterPro"/>
</dbReference>
<protein>
    <recommendedName>
        <fullName evidence="3">Charged multivesicular body protein 1b</fullName>
    </recommendedName>
</protein>
<dbReference type="Gene3D" id="6.10.140.1230">
    <property type="match status" value="1"/>
</dbReference>
<evidence type="ECO:0008006" key="3">
    <source>
        <dbReference type="Google" id="ProtNLM"/>
    </source>
</evidence>
<proteinExistence type="predicted"/>
<name>A0AAE1UM42_9SOLA</name>
<accession>A0AAE1UM42</accession>
<dbReference type="PANTHER" id="PTHR10476">
    <property type="entry name" value="CHARGED MULTIVESICULAR BODY PROTEIN"/>
    <property type="match status" value="1"/>
</dbReference>
<dbReference type="Pfam" id="PF03357">
    <property type="entry name" value="Snf7"/>
    <property type="match status" value="1"/>
</dbReference>
<dbReference type="AlphaFoldDB" id="A0AAE1UM42"/>